<dbReference type="Pfam" id="PF05424">
    <property type="entry name" value="Duffy_binding"/>
    <property type="match status" value="1"/>
</dbReference>
<keyword evidence="3" id="KW-1133">Transmembrane helix</keyword>
<evidence type="ECO:0000256" key="3">
    <source>
        <dbReference type="SAM" id="Phobius"/>
    </source>
</evidence>
<feature type="domain" description="Cysteine-rich interdomain region 1 gamma" evidence="6">
    <location>
        <begin position="362"/>
        <end position="412"/>
    </location>
</feature>
<keyword evidence="1" id="KW-0175">Coiled coil</keyword>
<proteinExistence type="predicted"/>
<evidence type="ECO:0008006" key="10">
    <source>
        <dbReference type="Google" id="ProtNLM"/>
    </source>
</evidence>
<dbReference type="AlphaFoldDB" id="A0A024UZ17"/>
<feature type="non-terminal residue" evidence="8">
    <location>
        <position position="720"/>
    </location>
</feature>
<evidence type="ECO:0000259" key="7">
    <source>
        <dbReference type="Pfam" id="PF22672"/>
    </source>
</evidence>
<dbReference type="SUPFAM" id="SSF140924">
    <property type="entry name" value="Duffy binding domain-like"/>
    <property type="match status" value="2"/>
</dbReference>
<evidence type="ECO:0000259" key="5">
    <source>
        <dbReference type="Pfam" id="PF05424"/>
    </source>
</evidence>
<dbReference type="Pfam" id="PF22672">
    <property type="entry name" value="DBL_C"/>
    <property type="match status" value="1"/>
</dbReference>
<dbReference type="Gene3D" id="1.20.58.830">
    <property type="match status" value="1"/>
</dbReference>
<dbReference type="Gene3D" id="1.20.1310.20">
    <property type="entry name" value="Duffy-antigen binding domain"/>
    <property type="match status" value="1"/>
</dbReference>
<feature type="domain" description="Duffy-binding-like" evidence="7">
    <location>
        <begin position="163"/>
        <end position="314"/>
    </location>
</feature>
<evidence type="ECO:0000313" key="9">
    <source>
        <dbReference type="Proteomes" id="UP000030690"/>
    </source>
</evidence>
<dbReference type="InterPro" id="IPR041480">
    <property type="entry name" value="CIDR1_gamma"/>
</dbReference>
<evidence type="ECO:0000256" key="1">
    <source>
        <dbReference type="SAM" id="Coils"/>
    </source>
</evidence>
<evidence type="ECO:0000256" key="2">
    <source>
        <dbReference type="SAM" id="MobiDB-lite"/>
    </source>
</evidence>
<evidence type="ECO:0000259" key="6">
    <source>
        <dbReference type="Pfam" id="PF18562"/>
    </source>
</evidence>
<dbReference type="Pfam" id="PF03011">
    <property type="entry name" value="PFEMP"/>
    <property type="match status" value="1"/>
</dbReference>
<organism evidence="8 9">
    <name type="scientific">Plasmodium falciparum Vietnam Oak-Knoll</name>
    <name type="common">FVO</name>
    <dbReference type="NCBI Taxonomy" id="1036723"/>
    <lineage>
        <taxon>Eukaryota</taxon>
        <taxon>Sar</taxon>
        <taxon>Alveolata</taxon>
        <taxon>Apicomplexa</taxon>
        <taxon>Aconoidasida</taxon>
        <taxon>Haemosporida</taxon>
        <taxon>Plasmodiidae</taxon>
        <taxon>Plasmodium</taxon>
        <taxon>Plasmodium (Laverania)</taxon>
    </lineage>
</organism>
<reference evidence="8 9" key="2">
    <citation type="submission" date="2013-02" db="EMBL/GenBank/DDBJ databases">
        <title>The Genome Sequence of Plasmodium falciparum Vietnam Oak-Knoll (FVO).</title>
        <authorList>
            <consortium name="The Broad Institute Genome Sequencing Platform"/>
            <consortium name="The Broad Institute Genome Sequencing Center for Infectious Disease"/>
            <person name="Neafsey D."/>
            <person name="Cheeseman I."/>
            <person name="Volkman S."/>
            <person name="Adams J."/>
            <person name="Walker B."/>
            <person name="Young S.K."/>
            <person name="Zeng Q."/>
            <person name="Gargeya S."/>
            <person name="Fitzgerald M."/>
            <person name="Haas B."/>
            <person name="Abouelleil A."/>
            <person name="Alvarado L."/>
            <person name="Arachchi H.M."/>
            <person name="Berlin A.M."/>
            <person name="Chapman S.B."/>
            <person name="Dewar J."/>
            <person name="Goldberg J."/>
            <person name="Griggs A."/>
            <person name="Gujja S."/>
            <person name="Hansen M."/>
            <person name="Howarth C."/>
            <person name="Imamovic A."/>
            <person name="Larimer J."/>
            <person name="McCowan C."/>
            <person name="Murphy C."/>
            <person name="Neiman D."/>
            <person name="Pearson M."/>
            <person name="Priest M."/>
            <person name="Roberts A."/>
            <person name="Saif S."/>
            <person name="Shea T."/>
            <person name="Sisk P."/>
            <person name="Sykes S."/>
            <person name="Wortman J."/>
            <person name="Nusbaum C."/>
            <person name="Birren B."/>
        </authorList>
    </citation>
    <scope>NUCLEOTIDE SEQUENCE [LARGE SCALE GENOMIC DNA]</scope>
    <source>
        <strain evidence="9">Vietnam Oak-Knoll (FVO)</strain>
    </source>
</reference>
<sequence length="720" mass="81750">MFYTLGDYRDICIGGDRDIVGDTIVSNTEGSSSSKTKKISQIIEEMLSEQSGTTPPTPVTENSDEQRKKWWDENAKHIWHGMICALTYKENGAKGGTALEQIDEVKEKLFDTNKNTPIEKYQYNTVKLDDTSGDGRKTNEDTIQPATLKDFVERPPYFRYLEEWGENFCKERKKRLKQIYKECKVGQGNGKNGNKKCSGYGEDCEDQLEDEPTNVSDLKCPRCGRHCSSYTKWIQRKGKEFDEQKKAYVEQKDKCVNESNNHRNGFCGKLEENAAAFLQNLGSCKKDNGESNGNDHEEDEIKFDEKHKTFKQTEYCDPCSKFNINCKENGNCKRDTENKCNSKKGNDYITAKDIGNGGNSTHKLDMLVSDNSGNGFTGVLDECAGANIFKGIRKEEWECGNVCGYEVCIPQKGNSQKVKEKQNDEKHIITIRALVTHWVQNFLEDYNKIRHKISHCKENSEQTICKKDCKDKCKCVKKWISTKKQEWQQIKTRLLEQYKGQDYYNVKTILEDLRDRPVLNKAIKPCPSLNAFEKSCGLNGTDNSQNGNNNDLVLCMIKNLEKKIDECKNKQDETSVENGGKSCTPLDNTTLEELLEETEENTVGKQQPSFCNIEKKAEPVVESGCEPESTATPKEPATKGISEETNNEQVPDTESKTKAKEEVPQEPAGAPKKPPEQEKRQPIKPSPDDPWEPLKNAMLSSTIMWSIGIGFAAFTYFYLK</sequence>
<feature type="domain" description="Duffy-binding-like" evidence="4">
    <location>
        <begin position="434"/>
        <end position="573"/>
    </location>
</feature>
<dbReference type="InterPro" id="IPR004258">
    <property type="entry name" value="DBL"/>
</dbReference>
<feature type="compositionally biased region" description="Polar residues" evidence="2">
    <location>
        <begin position="643"/>
        <end position="652"/>
    </location>
</feature>
<feature type="transmembrane region" description="Helical" evidence="3">
    <location>
        <begin position="697"/>
        <end position="719"/>
    </location>
</feature>
<gene>
    <name evidence="8" type="ORF">PFFVO_05891</name>
</gene>
<dbReference type="FunFam" id="1.20.58.1930:FF:000001">
    <property type="entry name" value="Erythrocyte membrane protein 1, PfEMP1"/>
    <property type="match status" value="1"/>
</dbReference>
<dbReference type="Pfam" id="PF18562">
    <property type="entry name" value="CIDR1_gamma"/>
    <property type="match status" value="1"/>
</dbReference>
<dbReference type="GO" id="GO:0046789">
    <property type="term" value="F:host cell surface receptor binding"/>
    <property type="evidence" value="ECO:0007669"/>
    <property type="project" value="InterPro"/>
</dbReference>
<feature type="domain" description="Duffy-antigen binding" evidence="5">
    <location>
        <begin position="1"/>
        <end position="113"/>
    </location>
</feature>
<name>A0A024UZ17_PLAFA</name>
<dbReference type="EMBL" id="KI925193">
    <property type="protein sequence ID" value="ETW15195.1"/>
    <property type="molecule type" value="Genomic_DNA"/>
</dbReference>
<dbReference type="Gene3D" id="1.20.58.1930">
    <property type="match status" value="1"/>
</dbReference>
<dbReference type="GO" id="GO:0016020">
    <property type="term" value="C:membrane"/>
    <property type="evidence" value="ECO:0007669"/>
    <property type="project" value="InterPro"/>
</dbReference>
<dbReference type="InterPro" id="IPR008602">
    <property type="entry name" value="Duffy-antigen-binding"/>
</dbReference>
<protein>
    <recommendedName>
        <fullName evidence="10">Duffy-binding-like domain-containing protein</fullName>
    </recommendedName>
</protein>
<evidence type="ECO:0000313" key="8">
    <source>
        <dbReference type="EMBL" id="ETW15195.1"/>
    </source>
</evidence>
<accession>A0A024UZ17</accession>
<dbReference type="Proteomes" id="UP000030690">
    <property type="component" value="Unassembled WGS sequence"/>
</dbReference>
<dbReference type="InterPro" id="IPR054595">
    <property type="entry name" value="DBL_C"/>
</dbReference>
<dbReference type="InterPro" id="IPR042202">
    <property type="entry name" value="Duffy-ag-bd_sf"/>
</dbReference>
<reference evidence="8 9" key="1">
    <citation type="submission" date="2013-02" db="EMBL/GenBank/DDBJ databases">
        <title>The Genome Annotation of Plasmodium falciparum Vietnam Oak-Knoll (FVO).</title>
        <authorList>
            <consortium name="The Broad Institute Genome Sequencing Platform"/>
            <consortium name="The Broad Institute Genome Sequencing Center for Infectious Disease"/>
            <person name="Neafsey D."/>
            <person name="Hoffman S."/>
            <person name="Volkman S."/>
            <person name="Rosenthal P."/>
            <person name="Walker B."/>
            <person name="Young S.K."/>
            <person name="Zeng Q."/>
            <person name="Gargeya S."/>
            <person name="Fitzgerald M."/>
            <person name="Haas B."/>
            <person name="Abouelleil A."/>
            <person name="Allen A.W."/>
            <person name="Alvarado L."/>
            <person name="Arachchi H.M."/>
            <person name="Berlin A.M."/>
            <person name="Chapman S.B."/>
            <person name="Gainer-Dewar J."/>
            <person name="Goldberg J."/>
            <person name="Griggs A."/>
            <person name="Gujja S."/>
            <person name="Hansen M."/>
            <person name="Howarth C."/>
            <person name="Imamovic A."/>
            <person name="Ireland A."/>
            <person name="Larimer J."/>
            <person name="McCowan C."/>
            <person name="Murphy C."/>
            <person name="Pearson M."/>
            <person name="Poon T.W."/>
            <person name="Priest M."/>
            <person name="Roberts A."/>
            <person name="Saif S."/>
            <person name="Shea T."/>
            <person name="Sisk P."/>
            <person name="Sykes S."/>
            <person name="Wortman J."/>
            <person name="Nusbaum C."/>
            <person name="Birren B."/>
        </authorList>
    </citation>
    <scope>NUCLEOTIDE SEQUENCE [LARGE SCALE GENOMIC DNA]</scope>
    <source>
        <strain evidence="9">Vietnam Oak-Knoll (FVO)</strain>
    </source>
</reference>
<feature type="region of interest" description="Disordered" evidence="2">
    <location>
        <begin position="618"/>
        <end position="694"/>
    </location>
</feature>
<keyword evidence="3" id="KW-0472">Membrane</keyword>
<evidence type="ECO:0000259" key="4">
    <source>
        <dbReference type="Pfam" id="PF03011"/>
    </source>
</evidence>
<feature type="compositionally biased region" description="Basic and acidic residues" evidence="2">
    <location>
        <begin position="653"/>
        <end position="663"/>
    </location>
</feature>
<dbReference type="FunFam" id="1.20.58.830:FF:000001">
    <property type="entry name" value="Erythrocyte membrane protein 1, PfEMP1"/>
    <property type="match status" value="1"/>
</dbReference>
<feature type="coiled-coil region" evidence="1">
    <location>
        <begin position="550"/>
        <end position="577"/>
    </location>
</feature>
<keyword evidence="3" id="KW-0812">Transmembrane</keyword>